<feature type="domain" description="RING-type" evidence="11">
    <location>
        <begin position="833"/>
        <end position="1081"/>
    </location>
</feature>
<evidence type="ECO:0000313" key="12">
    <source>
        <dbReference type="EMBL" id="CAJ0580140.1"/>
    </source>
</evidence>
<protein>
    <recommendedName>
        <fullName evidence="2">RBR-type E3 ubiquitin transferase</fullName>
        <ecNumber evidence="2">2.3.2.31</ecNumber>
    </recommendedName>
</protein>
<accession>A0AA36D3C1</accession>
<dbReference type="AlphaFoldDB" id="A0AA36D3C1"/>
<dbReference type="PROSITE" id="PS00518">
    <property type="entry name" value="ZF_RING_1"/>
    <property type="match status" value="1"/>
</dbReference>
<proteinExistence type="predicted"/>
<evidence type="ECO:0000313" key="13">
    <source>
        <dbReference type="Proteomes" id="UP001177023"/>
    </source>
</evidence>
<dbReference type="EC" id="2.3.2.31" evidence="2"/>
<dbReference type="InterPro" id="IPR001841">
    <property type="entry name" value="Znf_RING"/>
</dbReference>
<dbReference type="Gene3D" id="3.30.40.10">
    <property type="entry name" value="Zinc/RING finger domain, C3HC4 (zinc finger)"/>
    <property type="match status" value="1"/>
</dbReference>
<feature type="domain" description="RING-type" evidence="10">
    <location>
        <begin position="837"/>
        <end position="881"/>
    </location>
</feature>
<evidence type="ECO:0000256" key="1">
    <source>
        <dbReference type="ARBA" id="ARBA00001798"/>
    </source>
</evidence>
<keyword evidence="7" id="KW-0833">Ubl conjugation pathway</keyword>
<evidence type="ECO:0000256" key="4">
    <source>
        <dbReference type="ARBA" id="ARBA00022723"/>
    </source>
</evidence>
<organism evidence="12 13">
    <name type="scientific">Mesorhabditis spiculigera</name>
    <dbReference type="NCBI Taxonomy" id="96644"/>
    <lineage>
        <taxon>Eukaryota</taxon>
        <taxon>Metazoa</taxon>
        <taxon>Ecdysozoa</taxon>
        <taxon>Nematoda</taxon>
        <taxon>Chromadorea</taxon>
        <taxon>Rhabditida</taxon>
        <taxon>Rhabditina</taxon>
        <taxon>Rhabditomorpha</taxon>
        <taxon>Rhabditoidea</taxon>
        <taxon>Rhabditidae</taxon>
        <taxon>Mesorhabditinae</taxon>
        <taxon>Mesorhabditis</taxon>
    </lineage>
</organism>
<keyword evidence="3" id="KW-0808">Transferase</keyword>
<dbReference type="CDD" id="cd20335">
    <property type="entry name" value="BRcat_RBR"/>
    <property type="match status" value="1"/>
</dbReference>
<dbReference type="GO" id="GO:0008270">
    <property type="term" value="F:zinc ion binding"/>
    <property type="evidence" value="ECO:0007669"/>
    <property type="project" value="UniProtKB-KW"/>
</dbReference>
<evidence type="ECO:0000256" key="2">
    <source>
        <dbReference type="ARBA" id="ARBA00012251"/>
    </source>
</evidence>
<dbReference type="Gene3D" id="1.20.120.1750">
    <property type="match status" value="1"/>
</dbReference>
<dbReference type="InterPro" id="IPR013083">
    <property type="entry name" value="Znf_RING/FYVE/PHD"/>
</dbReference>
<reference evidence="12" key="1">
    <citation type="submission" date="2023-06" db="EMBL/GenBank/DDBJ databases">
        <authorList>
            <person name="Delattre M."/>
        </authorList>
    </citation>
    <scope>NUCLEOTIDE SEQUENCE</scope>
    <source>
        <strain evidence="12">AF72</strain>
    </source>
</reference>
<dbReference type="InterPro" id="IPR017907">
    <property type="entry name" value="Znf_RING_CS"/>
</dbReference>
<keyword evidence="13" id="KW-1185">Reference proteome</keyword>
<sequence>MSRGKRKGKSVFLGLDQFLAEEDLYGAGFVGAPAETGAEPLVVPEPGPSSEYYDNEFEDQWEGEELAWVRSQRKGILPQERTDPLPIPHDYNLAHIRLRERFPPWNPPTSKIPPAEYFRVNIKEEPTGGNAPGGSGEKIDPKRLDGLVSAFVRCVFNSRTHEHLEVRKQLFDEMKYLSRSTTYPMGPSLAAYFAKNDANGIQRVFFEYENSSEALPFAQIRNPPRKSFQTKRLDWSKEAQSAFETKSHGIPGRIDNTVIEVAVPGQEFKLQIGTGGSCEFMPPDAPGCSYLWTPDESISREHNETGIAPYKLSPPEHRRLMLREKKNLGLDPEEDDEGHLTTLFTFNNPAAGTEFRERQPQAYKAPPDFLIGKYVMEKFKGTEVKLRLRWQRRPISSATLVLSDPSLVLYACDLIKNSSSAFARPLYNSNTGRLVICRLPTWLRKPEQVEEWACSILGPCKVKIARTIIRRNDDQELSEWLTDTLSYLLSQLFVRSGEHVGAYGREQLVSLEQYCNDYQRFPWKFTFNSWKNENEVTIHFQNPAQGYAIVDELLRVRDIDNLRMNPSDRFGPEYLPQYSIECEVPRALRVLCNDDIWELSREIQAECKPPEQWARIGEPEFQNHNNLRTSRIAVYGWPKSFVDERYQKLHAIFAPEVYKVAPDDEAGNWLFYGYGAACLDKHLKNSDLFRKTAVDIDATRRKISIWGNRKGKLEALRRIRELARNRNCVSGIMGISVAPPRFPRGFPMLLNLLDAFEHCGISGIAQFIGGRRRLELDFDPVGWAVSINGTVSDYENLVRIVDGLDEELWREFALNEQHSRDKNSNRAPSRTSSRPLCHICTQPLSDDFYKLERCGHVFCRPCLNHQVLYAETSRDAVPFYCVHPDCKEDSRLASSDVLYLLLGAGGGFMLEERAWWLDGEKLEKFTLASLDRLKYQRNSIYFGCVTPSCNGVFQKLAAVVPLPPGLEQSVKKIETTVQCKACSREHCRLCGVEVHPEFGCDEYRMLRADPDRSLSVYAEKKGNKISACPGCSAIIEKAEGCNHMECFKCKLHFCWLCKHRGNGPPDIYKHLAEVHGGAMDGQVEWRFGPDGQLLQAPPDELDDDDEDFIV</sequence>
<keyword evidence="8" id="KW-0862">Zinc</keyword>
<feature type="non-terminal residue" evidence="12">
    <location>
        <position position="1"/>
    </location>
</feature>
<dbReference type="Pfam" id="PF22191">
    <property type="entry name" value="IBR_1"/>
    <property type="match status" value="1"/>
</dbReference>
<keyword evidence="4" id="KW-0479">Metal-binding</keyword>
<evidence type="ECO:0000256" key="6">
    <source>
        <dbReference type="ARBA" id="ARBA00022771"/>
    </source>
</evidence>
<dbReference type="GO" id="GO:0016567">
    <property type="term" value="P:protein ubiquitination"/>
    <property type="evidence" value="ECO:0007669"/>
    <property type="project" value="InterPro"/>
</dbReference>
<dbReference type="Pfam" id="PF01485">
    <property type="entry name" value="IBR"/>
    <property type="match status" value="1"/>
</dbReference>
<gene>
    <name evidence="12" type="ORF">MSPICULIGERA_LOCUS18342</name>
</gene>
<dbReference type="GO" id="GO:0061630">
    <property type="term" value="F:ubiquitin protein ligase activity"/>
    <property type="evidence" value="ECO:0007669"/>
    <property type="project" value="UniProtKB-EC"/>
</dbReference>
<dbReference type="InterPro" id="IPR002867">
    <property type="entry name" value="IBR_dom"/>
</dbReference>
<evidence type="ECO:0000259" key="11">
    <source>
        <dbReference type="PROSITE" id="PS51873"/>
    </source>
</evidence>
<dbReference type="InterPro" id="IPR031127">
    <property type="entry name" value="E3_UB_ligase_RBR"/>
</dbReference>
<dbReference type="SUPFAM" id="SSF57850">
    <property type="entry name" value="RING/U-box"/>
    <property type="match status" value="2"/>
</dbReference>
<dbReference type="EMBL" id="CATQJA010002659">
    <property type="protein sequence ID" value="CAJ0580140.1"/>
    <property type="molecule type" value="Genomic_DNA"/>
</dbReference>
<evidence type="ECO:0000256" key="9">
    <source>
        <dbReference type="PROSITE-ProRule" id="PRU00175"/>
    </source>
</evidence>
<evidence type="ECO:0000256" key="3">
    <source>
        <dbReference type="ARBA" id="ARBA00022679"/>
    </source>
</evidence>
<dbReference type="InterPro" id="IPR044066">
    <property type="entry name" value="TRIAD_supradom"/>
</dbReference>
<comment type="catalytic activity">
    <reaction evidence="1">
        <text>[E2 ubiquitin-conjugating enzyme]-S-ubiquitinyl-L-cysteine + [acceptor protein]-L-lysine = [E2 ubiquitin-conjugating enzyme]-L-cysteine + [acceptor protein]-N(6)-ubiquitinyl-L-lysine.</text>
        <dbReference type="EC" id="2.3.2.31"/>
    </reaction>
</comment>
<evidence type="ECO:0000256" key="7">
    <source>
        <dbReference type="ARBA" id="ARBA00022786"/>
    </source>
</evidence>
<dbReference type="PROSITE" id="PS51873">
    <property type="entry name" value="TRIAD"/>
    <property type="match status" value="1"/>
</dbReference>
<keyword evidence="6 9" id="KW-0863">Zinc-finger</keyword>
<evidence type="ECO:0000259" key="10">
    <source>
        <dbReference type="PROSITE" id="PS50089"/>
    </source>
</evidence>
<comment type="caution">
    <text evidence="12">The sequence shown here is derived from an EMBL/GenBank/DDBJ whole genome shotgun (WGS) entry which is preliminary data.</text>
</comment>
<evidence type="ECO:0000256" key="8">
    <source>
        <dbReference type="ARBA" id="ARBA00022833"/>
    </source>
</evidence>
<keyword evidence="5" id="KW-0677">Repeat</keyword>
<dbReference type="PANTHER" id="PTHR11685">
    <property type="entry name" value="RBR FAMILY RING FINGER AND IBR DOMAIN-CONTAINING"/>
    <property type="match status" value="1"/>
</dbReference>
<evidence type="ECO:0000256" key="5">
    <source>
        <dbReference type="ARBA" id="ARBA00022737"/>
    </source>
</evidence>
<name>A0AA36D3C1_9BILA</name>
<dbReference type="Proteomes" id="UP001177023">
    <property type="component" value="Unassembled WGS sequence"/>
</dbReference>
<dbReference type="PROSITE" id="PS50089">
    <property type="entry name" value="ZF_RING_2"/>
    <property type="match status" value="1"/>
</dbReference>